<name>A0A1H9NYG3_9BACI</name>
<dbReference type="EMBL" id="FOGL01000004">
    <property type="protein sequence ID" value="SER40901.1"/>
    <property type="molecule type" value="Genomic_DNA"/>
</dbReference>
<keyword evidence="1" id="KW-0969">Cilium</keyword>
<dbReference type="Proteomes" id="UP000199687">
    <property type="component" value="Unassembled WGS sequence"/>
</dbReference>
<accession>A0A1H9NYG3</accession>
<dbReference type="InterPro" id="IPR022258">
    <property type="entry name" value="Flagellar_operon_YvyF"/>
</dbReference>
<sequence length="135" mass="15907">MAELANCIRCDKLFAKTTRPICQDCFKEDEKKYQIVYNFLKIRKNREATVPEIVEETGVEYDLIMQFVKDKRLRQSQFPNIGYPCERCGKEIGTGKLCDDCVDSIQSDINHHTQVEEVKQRNEKESKKITYFTRD</sequence>
<dbReference type="AlphaFoldDB" id="A0A1H9NYG3"/>
<keyword evidence="1" id="KW-0966">Cell projection</keyword>
<reference evidence="1 2" key="1">
    <citation type="submission" date="2016-10" db="EMBL/GenBank/DDBJ databases">
        <authorList>
            <person name="de Groot N.N."/>
        </authorList>
    </citation>
    <scope>NUCLEOTIDE SEQUENCE [LARGE SCALE GENOMIC DNA]</scope>
    <source>
        <strain evidence="1 2">CGMCC 1.7727</strain>
    </source>
</reference>
<keyword evidence="1" id="KW-0282">Flagellum</keyword>
<dbReference type="STRING" id="531814.SAMN04487944_10414"/>
<protein>
    <submittedName>
        <fullName evidence="1">Flagellar operon protein TIGR03826</fullName>
    </submittedName>
</protein>
<organism evidence="1 2">
    <name type="scientific">Gracilibacillus ureilyticus</name>
    <dbReference type="NCBI Taxonomy" id="531814"/>
    <lineage>
        <taxon>Bacteria</taxon>
        <taxon>Bacillati</taxon>
        <taxon>Bacillota</taxon>
        <taxon>Bacilli</taxon>
        <taxon>Bacillales</taxon>
        <taxon>Bacillaceae</taxon>
        <taxon>Gracilibacillus</taxon>
    </lineage>
</organism>
<evidence type="ECO:0000313" key="2">
    <source>
        <dbReference type="Proteomes" id="UP000199687"/>
    </source>
</evidence>
<dbReference type="OrthoDB" id="1739831at2"/>
<dbReference type="NCBIfam" id="TIGR03826">
    <property type="entry name" value="YvyF"/>
    <property type="match status" value="1"/>
</dbReference>
<evidence type="ECO:0000313" key="1">
    <source>
        <dbReference type="EMBL" id="SER40901.1"/>
    </source>
</evidence>
<keyword evidence="2" id="KW-1185">Reference proteome</keyword>
<proteinExistence type="predicted"/>
<gene>
    <name evidence="1" type="ORF">SAMN04487944_10414</name>
</gene>